<dbReference type="EMBL" id="KZ613478">
    <property type="protein sequence ID" value="PMD22162.1"/>
    <property type="molecule type" value="Genomic_DNA"/>
</dbReference>
<dbReference type="AlphaFoldDB" id="A0A2J6Q7B9"/>
<dbReference type="PROSITE" id="PS00562">
    <property type="entry name" value="CBM1_1"/>
    <property type="match status" value="1"/>
</dbReference>
<protein>
    <recommendedName>
        <fullName evidence="11">Glucanase</fullName>
        <ecNumber evidence="11">3.2.1.-</ecNumber>
    </recommendedName>
</protein>
<keyword evidence="7" id="KW-0325">Glycoprotein</keyword>
<keyword evidence="4 11" id="KW-0378">Hydrolase</keyword>
<evidence type="ECO:0000256" key="5">
    <source>
        <dbReference type="ARBA" id="ARBA00023001"/>
    </source>
</evidence>
<dbReference type="GO" id="GO:0030245">
    <property type="term" value="P:cellulose catabolic process"/>
    <property type="evidence" value="ECO:0007669"/>
    <property type="project" value="UniProtKB-KW"/>
</dbReference>
<proteinExistence type="inferred from homology"/>
<evidence type="ECO:0000256" key="4">
    <source>
        <dbReference type="ARBA" id="ARBA00022801"/>
    </source>
</evidence>
<dbReference type="Pfam" id="PF00734">
    <property type="entry name" value="CBM_1"/>
    <property type="match status" value="1"/>
</dbReference>
<evidence type="ECO:0000313" key="16">
    <source>
        <dbReference type="Proteomes" id="UP000235672"/>
    </source>
</evidence>
<evidence type="ECO:0000256" key="2">
    <source>
        <dbReference type="ARBA" id="ARBA00006044"/>
    </source>
</evidence>
<accession>A0A2J6Q7B9</accession>
<feature type="domain" description="CBM1" evidence="14">
    <location>
        <begin position="498"/>
        <end position="534"/>
    </location>
</feature>
<keyword evidence="6" id="KW-1015">Disulfide bond</keyword>
<dbReference type="Proteomes" id="UP000235672">
    <property type="component" value="Unassembled WGS sequence"/>
</dbReference>
<keyword evidence="8" id="KW-0119">Carbohydrate metabolism</keyword>
<keyword evidence="10 11" id="KW-0624">Polysaccharide degradation</keyword>
<dbReference type="OrthoDB" id="412382at2759"/>
<organism evidence="15 16">
    <name type="scientific">Hyaloscypha hepaticicola</name>
    <dbReference type="NCBI Taxonomy" id="2082293"/>
    <lineage>
        <taxon>Eukaryota</taxon>
        <taxon>Fungi</taxon>
        <taxon>Dikarya</taxon>
        <taxon>Ascomycota</taxon>
        <taxon>Pezizomycotina</taxon>
        <taxon>Leotiomycetes</taxon>
        <taxon>Helotiales</taxon>
        <taxon>Hyaloscyphaceae</taxon>
        <taxon>Hyaloscypha</taxon>
    </lineage>
</organism>
<evidence type="ECO:0000256" key="9">
    <source>
        <dbReference type="ARBA" id="ARBA00023295"/>
    </source>
</evidence>
<dbReference type="InterPro" id="IPR037019">
    <property type="entry name" value="Glyco_hydro_7_sf"/>
</dbReference>
<dbReference type="InterPro" id="IPR013320">
    <property type="entry name" value="ConA-like_dom_sf"/>
</dbReference>
<keyword evidence="9 11" id="KW-0326">Glycosidase</keyword>
<dbReference type="SMART" id="SM00236">
    <property type="entry name" value="fCBD"/>
    <property type="match status" value="1"/>
</dbReference>
<dbReference type="InterPro" id="IPR001722">
    <property type="entry name" value="Glyco_hydro_7"/>
</dbReference>
<evidence type="ECO:0000256" key="1">
    <source>
        <dbReference type="ARBA" id="ARBA00001641"/>
    </source>
</evidence>
<evidence type="ECO:0000256" key="10">
    <source>
        <dbReference type="ARBA" id="ARBA00023326"/>
    </source>
</evidence>
<dbReference type="Gene3D" id="2.70.100.10">
    <property type="entry name" value="Glycoside hydrolase, family 7, domain"/>
    <property type="match status" value="1"/>
</dbReference>
<keyword evidence="3 13" id="KW-0732">Signal</keyword>
<evidence type="ECO:0000259" key="14">
    <source>
        <dbReference type="PROSITE" id="PS51164"/>
    </source>
</evidence>
<feature type="region of interest" description="Disordered" evidence="12">
    <location>
        <begin position="456"/>
        <end position="500"/>
    </location>
</feature>
<evidence type="ECO:0000256" key="7">
    <source>
        <dbReference type="ARBA" id="ARBA00023180"/>
    </source>
</evidence>
<dbReference type="InterPro" id="IPR035971">
    <property type="entry name" value="CBD_sf"/>
</dbReference>
<feature type="signal peptide" evidence="13">
    <location>
        <begin position="1"/>
        <end position="17"/>
    </location>
</feature>
<gene>
    <name evidence="15" type="ORF">NA56DRAFT_570703</name>
</gene>
<evidence type="ECO:0000256" key="3">
    <source>
        <dbReference type="ARBA" id="ARBA00022729"/>
    </source>
</evidence>
<dbReference type="GO" id="GO:0016162">
    <property type="term" value="F:cellulose 1,4-beta-cellobiosidase activity"/>
    <property type="evidence" value="ECO:0007669"/>
    <property type="project" value="UniProtKB-EC"/>
</dbReference>
<comment type="catalytic activity">
    <reaction evidence="1">
        <text>Hydrolysis of (1-&gt;4)-beta-D-glucosidic linkages in cellulose and cellotetraose, releasing cellobiose from the non-reducing ends of the chains.</text>
        <dbReference type="EC" id="3.2.1.91"/>
    </reaction>
</comment>
<keyword evidence="16" id="KW-1185">Reference proteome</keyword>
<sequence length="534" mass="55453">MTSTIALAALFASLVNSQQIGTLTAEVHPALTWQTCSAGGACTTNNGKIVLDSNWRWLHSTSSSTNCYTGNTWDATLCPDDVTCAANCALDGADYASTYGITTSGDSLRLNFVTNSAQKNVGSRVYLMADDSTYQEFNMLAQEFTFDVDVSNLPCGLNGALYMSSMAKDGGMAQYPTNKAGAAYGVGYCDSQCPRDLKFINGQANVAGWTPSSNNANTGIGNHGSCCAEMDIWEANSISAALTPHSADTVGQTMCTGNACGGAASTNRYAGTTDPDGCDFNSYRMGNKTFYGPGMTVDTTQTFTVVTQFLTDTGTASGTMNEIKRFYVQNGKVIPNSMSNIAGVSGNSITTAFCNAQKTAFNDTNDFATHGGLGSMSTAMKDGMVLVMSLWDDYAVDLLWLDSDYPTTANPATPGIARGTCSTSSGVPATVEADSPNAYVVYSNIKVGPIGSTFNSGSSSGSSSSSAASTLKTSTTSSTKKASSTTSVASSTTSASGATQTHYGQCGGTGYTGPTVCASPYKCTYSNPYYSQCL</sequence>
<evidence type="ECO:0000313" key="15">
    <source>
        <dbReference type="EMBL" id="PMD22162.1"/>
    </source>
</evidence>
<dbReference type="InterPro" id="IPR000254">
    <property type="entry name" value="CBD"/>
</dbReference>
<evidence type="ECO:0000256" key="6">
    <source>
        <dbReference type="ARBA" id="ARBA00023157"/>
    </source>
</evidence>
<comment type="similarity">
    <text evidence="2 11">Belongs to the glycosyl hydrolase 7 (cellulase C) family.</text>
</comment>
<dbReference type="GO" id="GO:0030248">
    <property type="term" value="F:cellulose binding"/>
    <property type="evidence" value="ECO:0007669"/>
    <property type="project" value="InterPro"/>
</dbReference>
<dbReference type="SUPFAM" id="SSF49899">
    <property type="entry name" value="Concanavalin A-like lectins/glucanases"/>
    <property type="match status" value="1"/>
</dbReference>
<feature type="chain" id="PRO_5014377703" description="Glucanase" evidence="13">
    <location>
        <begin position="18"/>
        <end position="534"/>
    </location>
</feature>
<evidence type="ECO:0000256" key="12">
    <source>
        <dbReference type="SAM" id="MobiDB-lite"/>
    </source>
</evidence>
<name>A0A2J6Q7B9_9HELO</name>
<dbReference type="PROSITE" id="PS51164">
    <property type="entry name" value="CBM1_2"/>
    <property type="match status" value="1"/>
</dbReference>
<dbReference type="EC" id="3.2.1.-" evidence="11"/>
<dbReference type="GO" id="GO:0005576">
    <property type="term" value="C:extracellular region"/>
    <property type="evidence" value="ECO:0007669"/>
    <property type="project" value="InterPro"/>
</dbReference>
<dbReference type="Pfam" id="PF00840">
    <property type="entry name" value="Glyco_hydro_7"/>
    <property type="match status" value="1"/>
</dbReference>
<feature type="compositionally biased region" description="Low complexity" evidence="12">
    <location>
        <begin position="456"/>
        <end position="499"/>
    </location>
</feature>
<dbReference type="STRING" id="1745343.A0A2J6Q7B9"/>
<dbReference type="PRINTS" id="PR00734">
    <property type="entry name" value="GLHYDRLASE7"/>
</dbReference>
<evidence type="ECO:0000256" key="8">
    <source>
        <dbReference type="ARBA" id="ARBA00023277"/>
    </source>
</evidence>
<evidence type="ECO:0000256" key="11">
    <source>
        <dbReference type="RuleBase" id="RU361164"/>
    </source>
</evidence>
<evidence type="ECO:0000256" key="13">
    <source>
        <dbReference type="SAM" id="SignalP"/>
    </source>
</evidence>
<dbReference type="PANTHER" id="PTHR33753">
    <property type="entry name" value="1,4-BETA-D-GLUCAN CELLOBIOHYDROLASE B"/>
    <property type="match status" value="1"/>
</dbReference>
<dbReference type="FunFam" id="2.70.100.10:FF:000001">
    <property type="entry name" value="Glucanase"/>
    <property type="match status" value="1"/>
</dbReference>
<dbReference type="CDD" id="cd07999">
    <property type="entry name" value="GH7_CBH_EG"/>
    <property type="match status" value="1"/>
</dbReference>
<reference evidence="15 16" key="1">
    <citation type="submission" date="2016-05" db="EMBL/GenBank/DDBJ databases">
        <title>A degradative enzymes factory behind the ericoid mycorrhizal symbiosis.</title>
        <authorList>
            <consortium name="DOE Joint Genome Institute"/>
            <person name="Martino E."/>
            <person name="Morin E."/>
            <person name="Grelet G."/>
            <person name="Kuo A."/>
            <person name="Kohler A."/>
            <person name="Daghino S."/>
            <person name="Barry K."/>
            <person name="Choi C."/>
            <person name="Cichocki N."/>
            <person name="Clum A."/>
            <person name="Copeland A."/>
            <person name="Hainaut M."/>
            <person name="Haridas S."/>
            <person name="Labutti K."/>
            <person name="Lindquist E."/>
            <person name="Lipzen A."/>
            <person name="Khouja H.-R."/>
            <person name="Murat C."/>
            <person name="Ohm R."/>
            <person name="Olson A."/>
            <person name="Spatafora J."/>
            <person name="Veneault-Fourrey C."/>
            <person name="Henrissat B."/>
            <person name="Grigoriev I."/>
            <person name="Martin F."/>
            <person name="Perotto S."/>
        </authorList>
    </citation>
    <scope>NUCLEOTIDE SEQUENCE [LARGE SCALE GENOMIC DNA]</scope>
    <source>
        <strain evidence="15 16">UAMH 7357</strain>
    </source>
</reference>
<dbReference type="SUPFAM" id="SSF57180">
    <property type="entry name" value="Cellulose-binding domain"/>
    <property type="match status" value="1"/>
</dbReference>
<keyword evidence="5 11" id="KW-0136">Cellulose degradation</keyword>
<dbReference type="PANTHER" id="PTHR33753:SF2">
    <property type="entry name" value="GLYCOSIDE HYDROLASE FAMILY 7 PROTEIN"/>
    <property type="match status" value="1"/>
</dbReference>